<evidence type="ECO:0000256" key="3">
    <source>
        <dbReference type="ARBA" id="ARBA00022741"/>
    </source>
</evidence>
<comment type="function">
    <text evidence="6">Small GTPase required for proper nuclear import of RNA polymerase II and III (RNAPII and RNAPIII). May act at an RNAP assembly step prior to nuclear import.</text>
</comment>
<dbReference type="InterPro" id="IPR004130">
    <property type="entry name" value="Gpn"/>
</dbReference>
<dbReference type="FunFam" id="3.40.50.300:FF:000338">
    <property type="entry name" value="GPN-loop GTPase 2"/>
    <property type="match status" value="1"/>
</dbReference>
<dbReference type="AlphaFoldDB" id="C1MLQ7"/>
<sequence length="265" mass="29697">MAPYVQLVIGPAGCGKSTYCNSIQQHCQSIGRSVHVINLDPAAEEIAYQLSADVRELISVSNVMEEMKLGPNGALLFCMEYLEYCIDDWLSEVLQGYDDDECVLFDCPGQIELYSNHSAFRNIVESLHAWGWRLVAVYMLDSQFITDGFKFIAGCLQCQSAMMSLELPHVNVLSKVDGFVDKSVLDLFLKPEHMFLAHNLQDPVCGRFSNLTRAVSGLLDDYSMVFFHTLDISDEQSLADLLYTVDNTVQFGESTDVRTSRDVES</sequence>
<keyword evidence="5 6" id="KW-0342">GTP-binding</keyword>
<dbReference type="OrthoDB" id="5839at2759"/>
<evidence type="ECO:0000256" key="4">
    <source>
        <dbReference type="ARBA" id="ARBA00022801"/>
    </source>
</evidence>
<dbReference type="Gene3D" id="3.40.50.300">
    <property type="entry name" value="P-loop containing nucleotide triphosphate hydrolases"/>
    <property type="match status" value="1"/>
</dbReference>
<dbReference type="OMA" id="KSTYCAN"/>
<dbReference type="RefSeq" id="XP_003056205.1">
    <property type="nucleotide sequence ID" value="XM_003056159.1"/>
</dbReference>
<dbReference type="KEGG" id="mpp:MICPUCDRAFT_25383"/>
<comment type="subunit">
    <text evidence="6">Binds to RNA polymerase II (RNAPII).</text>
</comment>
<dbReference type="PANTHER" id="PTHR21231:SF7">
    <property type="entry name" value="GPN-LOOP GTPASE 3"/>
    <property type="match status" value="1"/>
</dbReference>
<dbReference type="SUPFAM" id="SSF52540">
    <property type="entry name" value="P-loop containing nucleoside triphosphate hydrolases"/>
    <property type="match status" value="1"/>
</dbReference>
<evidence type="ECO:0000256" key="5">
    <source>
        <dbReference type="ARBA" id="ARBA00023134"/>
    </source>
</evidence>
<dbReference type="STRING" id="564608.C1MLQ7"/>
<evidence type="ECO:0000313" key="7">
    <source>
        <dbReference type="EMBL" id="EEH59581.1"/>
    </source>
</evidence>
<accession>C1MLQ7</accession>
<evidence type="ECO:0000256" key="1">
    <source>
        <dbReference type="ARBA" id="ARBA00005290"/>
    </source>
</evidence>
<dbReference type="PANTHER" id="PTHR21231">
    <property type="entry name" value="XPA-BINDING PROTEIN 1-RELATED"/>
    <property type="match status" value="1"/>
</dbReference>
<dbReference type="Pfam" id="PF03029">
    <property type="entry name" value="ATP_bind_1"/>
    <property type="match status" value="1"/>
</dbReference>
<dbReference type="GO" id="GO:0005525">
    <property type="term" value="F:GTP binding"/>
    <property type="evidence" value="ECO:0007669"/>
    <property type="project" value="UniProtKB-KW"/>
</dbReference>
<dbReference type="eggNOG" id="KOG1534">
    <property type="taxonomic scope" value="Eukaryota"/>
</dbReference>
<keyword evidence="3 6" id="KW-0547">Nucleotide-binding</keyword>
<evidence type="ECO:0000256" key="2">
    <source>
        <dbReference type="ARBA" id="ARBA00014587"/>
    </source>
</evidence>
<dbReference type="EMBL" id="GG663736">
    <property type="protein sequence ID" value="EEH59581.1"/>
    <property type="molecule type" value="Genomic_DNA"/>
</dbReference>
<dbReference type="GeneID" id="9682057"/>
<evidence type="ECO:0000313" key="8">
    <source>
        <dbReference type="Proteomes" id="UP000001876"/>
    </source>
</evidence>
<gene>
    <name evidence="7" type="ORF">MICPUCDRAFT_25383</name>
</gene>
<dbReference type="Proteomes" id="UP000001876">
    <property type="component" value="Unassembled WGS sequence"/>
</dbReference>
<keyword evidence="4 6" id="KW-0378">Hydrolase</keyword>
<comment type="similarity">
    <text evidence="1 6">Belongs to the GPN-loop GTPase family.</text>
</comment>
<proteinExistence type="inferred from homology"/>
<dbReference type="InterPro" id="IPR030228">
    <property type="entry name" value="Gpn3"/>
</dbReference>
<reference evidence="7 8" key="1">
    <citation type="journal article" date="2009" name="Science">
        <title>Green evolution and dynamic adaptations revealed by genomes of the marine picoeukaryotes Micromonas.</title>
        <authorList>
            <person name="Worden A.Z."/>
            <person name="Lee J.H."/>
            <person name="Mock T."/>
            <person name="Rouze P."/>
            <person name="Simmons M.P."/>
            <person name="Aerts A.L."/>
            <person name="Allen A.E."/>
            <person name="Cuvelier M.L."/>
            <person name="Derelle E."/>
            <person name="Everett M.V."/>
            <person name="Foulon E."/>
            <person name="Grimwood J."/>
            <person name="Gundlach H."/>
            <person name="Henrissat B."/>
            <person name="Napoli C."/>
            <person name="McDonald S.M."/>
            <person name="Parker M.S."/>
            <person name="Rombauts S."/>
            <person name="Salamov A."/>
            <person name="Von Dassow P."/>
            <person name="Badger J.H."/>
            <person name="Coutinho P.M."/>
            <person name="Demir E."/>
            <person name="Dubchak I."/>
            <person name="Gentemann C."/>
            <person name="Eikrem W."/>
            <person name="Gready J.E."/>
            <person name="John U."/>
            <person name="Lanier W."/>
            <person name="Lindquist E.A."/>
            <person name="Lucas S."/>
            <person name="Mayer K.F."/>
            <person name="Moreau H."/>
            <person name="Not F."/>
            <person name="Otillar R."/>
            <person name="Panaud O."/>
            <person name="Pangilinan J."/>
            <person name="Paulsen I."/>
            <person name="Piegu B."/>
            <person name="Poliakov A."/>
            <person name="Robbens S."/>
            <person name="Schmutz J."/>
            <person name="Toulza E."/>
            <person name="Wyss T."/>
            <person name="Zelensky A."/>
            <person name="Zhou K."/>
            <person name="Armbrust E.V."/>
            <person name="Bhattacharya D."/>
            <person name="Goodenough U.W."/>
            <person name="Van de Peer Y."/>
            <person name="Grigoriev I.V."/>
        </authorList>
    </citation>
    <scope>NUCLEOTIDE SEQUENCE [LARGE SCALE GENOMIC DNA]</scope>
    <source>
        <strain evidence="7 8">CCMP1545</strain>
    </source>
</reference>
<organism evidence="8">
    <name type="scientific">Micromonas pusilla (strain CCMP1545)</name>
    <name type="common">Picoplanktonic green alga</name>
    <dbReference type="NCBI Taxonomy" id="564608"/>
    <lineage>
        <taxon>Eukaryota</taxon>
        <taxon>Viridiplantae</taxon>
        <taxon>Chlorophyta</taxon>
        <taxon>Mamiellophyceae</taxon>
        <taxon>Mamiellales</taxon>
        <taxon>Mamiellaceae</taxon>
        <taxon>Micromonas</taxon>
    </lineage>
</organism>
<dbReference type="GO" id="GO:0003924">
    <property type="term" value="F:GTPase activity"/>
    <property type="evidence" value="ECO:0007669"/>
    <property type="project" value="TreeGrafter"/>
</dbReference>
<keyword evidence="8" id="KW-1185">Reference proteome</keyword>
<protein>
    <recommendedName>
        <fullName evidence="2 6">GPN-loop GTPase 3</fullName>
    </recommendedName>
</protein>
<name>C1MLQ7_MICPC</name>
<dbReference type="CDD" id="cd17872">
    <property type="entry name" value="GPN3"/>
    <property type="match status" value="1"/>
</dbReference>
<dbReference type="InterPro" id="IPR027417">
    <property type="entry name" value="P-loop_NTPase"/>
</dbReference>
<evidence type="ECO:0000256" key="6">
    <source>
        <dbReference type="RuleBase" id="RU365059"/>
    </source>
</evidence>